<organism evidence="7 8">
    <name type="scientific">Flavobacterium ponti</name>
    <dbReference type="NCBI Taxonomy" id="665133"/>
    <lineage>
        <taxon>Bacteria</taxon>
        <taxon>Pseudomonadati</taxon>
        <taxon>Bacteroidota</taxon>
        <taxon>Flavobacteriia</taxon>
        <taxon>Flavobacteriales</taxon>
        <taxon>Flavobacteriaceae</taxon>
        <taxon>Flavobacterium</taxon>
    </lineage>
</organism>
<dbReference type="SUPFAM" id="SSF46626">
    <property type="entry name" value="Cytochrome c"/>
    <property type="match status" value="1"/>
</dbReference>
<keyword evidence="1 4" id="KW-0349">Heme</keyword>
<keyword evidence="3 4" id="KW-0408">Iron</keyword>
<dbReference type="InterPro" id="IPR036909">
    <property type="entry name" value="Cyt_c-like_dom_sf"/>
</dbReference>
<proteinExistence type="predicted"/>
<evidence type="ECO:0000313" key="8">
    <source>
        <dbReference type="Proteomes" id="UP001595885"/>
    </source>
</evidence>
<dbReference type="Gene3D" id="1.10.760.10">
    <property type="entry name" value="Cytochrome c-like domain"/>
    <property type="match status" value="1"/>
</dbReference>
<accession>A0ABV9NYT9</accession>
<reference evidence="8" key="1">
    <citation type="journal article" date="2019" name="Int. J. Syst. Evol. Microbiol.">
        <title>The Global Catalogue of Microorganisms (GCM) 10K type strain sequencing project: providing services to taxonomists for standard genome sequencing and annotation.</title>
        <authorList>
            <consortium name="The Broad Institute Genomics Platform"/>
            <consortium name="The Broad Institute Genome Sequencing Center for Infectious Disease"/>
            <person name="Wu L."/>
            <person name="Ma J."/>
        </authorList>
    </citation>
    <scope>NUCLEOTIDE SEQUENCE [LARGE SCALE GENOMIC DNA]</scope>
    <source>
        <strain evidence="8">CCUG 50349</strain>
    </source>
</reference>
<sequence length="139" mass="15316">MKSYLKFAFVIVLALTFVNCGDKKPKEDFGISSEENSTTEATSEENTLNSLVKEGKTIFEGKGTCTACHKPDAKIIGPSLADISKIYKEQNASIVAFLKEEGKPIVDPSQYEVMKANFAITKSMSDEELKALETYILSF</sequence>
<evidence type="ECO:0000259" key="6">
    <source>
        <dbReference type="PROSITE" id="PS51007"/>
    </source>
</evidence>
<evidence type="ECO:0000256" key="1">
    <source>
        <dbReference type="ARBA" id="ARBA00022617"/>
    </source>
</evidence>
<feature type="region of interest" description="Disordered" evidence="5">
    <location>
        <begin position="28"/>
        <end position="47"/>
    </location>
</feature>
<evidence type="ECO:0000313" key="7">
    <source>
        <dbReference type="EMBL" id="MFC4738503.1"/>
    </source>
</evidence>
<dbReference type="InterPro" id="IPR009056">
    <property type="entry name" value="Cyt_c-like_dom"/>
</dbReference>
<dbReference type="PROSITE" id="PS51007">
    <property type="entry name" value="CYTC"/>
    <property type="match status" value="1"/>
</dbReference>
<evidence type="ECO:0000256" key="4">
    <source>
        <dbReference type="PROSITE-ProRule" id="PRU00433"/>
    </source>
</evidence>
<gene>
    <name evidence="7" type="ORF">ACFO3U_00695</name>
</gene>
<name>A0ABV9NYT9_9FLAO</name>
<evidence type="ECO:0000256" key="2">
    <source>
        <dbReference type="ARBA" id="ARBA00022723"/>
    </source>
</evidence>
<protein>
    <submittedName>
        <fullName evidence="7">C-type cytochrome</fullName>
    </submittedName>
</protein>
<dbReference type="EMBL" id="JBHSGW010000001">
    <property type="protein sequence ID" value="MFC4738503.1"/>
    <property type="molecule type" value="Genomic_DNA"/>
</dbReference>
<comment type="caution">
    <text evidence="7">The sequence shown here is derived from an EMBL/GenBank/DDBJ whole genome shotgun (WGS) entry which is preliminary data.</text>
</comment>
<dbReference type="Pfam" id="PF00034">
    <property type="entry name" value="Cytochrom_C"/>
    <property type="match status" value="1"/>
</dbReference>
<keyword evidence="8" id="KW-1185">Reference proteome</keyword>
<feature type="compositionally biased region" description="Low complexity" evidence="5">
    <location>
        <begin position="32"/>
        <end position="47"/>
    </location>
</feature>
<dbReference type="Proteomes" id="UP001595885">
    <property type="component" value="Unassembled WGS sequence"/>
</dbReference>
<evidence type="ECO:0000256" key="5">
    <source>
        <dbReference type="SAM" id="MobiDB-lite"/>
    </source>
</evidence>
<keyword evidence="2 4" id="KW-0479">Metal-binding</keyword>
<dbReference type="RefSeq" id="WP_379737459.1">
    <property type="nucleotide sequence ID" value="NZ_JBHSGW010000001.1"/>
</dbReference>
<feature type="domain" description="Cytochrome c" evidence="6">
    <location>
        <begin position="50"/>
        <end position="139"/>
    </location>
</feature>
<evidence type="ECO:0000256" key="3">
    <source>
        <dbReference type="ARBA" id="ARBA00023004"/>
    </source>
</evidence>